<dbReference type="AlphaFoldDB" id="A0A8J2JLP7"/>
<keyword evidence="2" id="KW-0067">ATP-binding</keyword>
<dbReference type="GO" id="GO:0004550">
    <property type="term" value="F:nucleoside diphosphate kinase activity"/>
    <property type="evidence" value="ECO:0007669"/>
    <property type="project" value="TreeGrafter"/>
</dbReference>
<dbReference type="GO" id="GO:0006233">
    <property type="term" value="P:dTDP biosynthetic process"/>
    <property type="evidence" value="ECO:0007669"/>
    <property type="project" value="TreeGrafter"/>
</dbReference>
<dbReference type="PANTHER" id="PTHR10344:SF4">
    <property type="entry name" value="UMP-CMP KINASE 2, MITOCHONDRIAL"/>
    <property type="match status" value="1"/>
</dbReference>
<dbReference type="OrthoDB" id="425602at2759"/>
<dbReference type="Pfam" id="PF02223">
    <property type="entry name" value="Thymidylate_kin"/>
    <property type="match status" value="1"/>
</dbReference>
<keyword evidence="1" id="KW-0547">Nucleotide-binding</keyword>
<name>A0A8J2JLP7_9HEXA</name>
<dbReference type="Proteomes" id="UP000708208">
    <property type="component" value="Unassembled WGS sequence"/>
</dbReference>
<dbReference type="GO" id="GO:0006227">
    <property type="term" value="P:dUDP biosynthetic process"/>
    <property type="evidence" value="ECO:0007669"/>
    <property type="project" value="TreeGrafter"/>
</dbReference>
<evidence type="ECO:0000259" key="3">
    <source>
        <dbReference type="Pfam" id="PF02223"/>
    </source>
</evidence>
<dbReference type="GO" id="GO:0004798">
    <property type="term" value="F:dTMP kinase activity"/>
    <property type="evidence" value="ECO:0007669"/>
    <property type="project" value="TreeGrafter"/>
</dbReference>
<dbReference type="GO" id="GO:0006235">
    <property type="term" value="P:dTTP biosynthetic process"/>
    <property type="evidence" value="ECO:0007669"/>
    <property type="project" value="TreeGrafter"/>
</dbReference>
<protein>
    <recommendedName>
        <fullName evidence="3">Thymidylate kinase-like domain-containing protein</fullName>
    </recommendedName>
</protein>
<feature type="domain" description="Thymidylate kinase-like" evidence="3">
    <location>
        <begin position="78"/>
        <end position="248"/>
    </location>
</feature>
<evidence type="ECO:0000256" key="2">
    <source>
        <dbReference type="ARBA" id="ARBA00022840"/>
    </source>
</evidence>
<dbReference type="InterPro" id="IPR039430">
    <property type="entry name" value="Thymidylate_kin-like_dom"/>
</dbReference>
<keyword evidence="5" id="KW-1185">Reference proteome</keyword>
<gene>
    <name evidence="4" type="ORF">AFUS01_LOCUS6208</name>
</gene>
<evidence type="ECO:0000256" key="1">
    <source>
        <dbReference type="ARBA" id="ARBA00022741"/>
    </source>
</evidence>
<comment type="caution">
    <text evidence="4">The sequence shown here is derived from an EMBL/GenBank/DDBJ whole genome shotgun (WGS) entry which is preliminary data.</text>
</comment>
<reference evidence="4" key="1">
    <citation type="submission" date="2021-06" db="EMBL/GenBank/DDBJ databases">
        <authorList>
            <person name="Hodson N. C."/>
            <person name="Mongue J. A."/>
            <person name="Jaron S. K."/>
        </authorList>
    </citation>
    <scope>NUCLEOTIDE SEQUENCE</scope>
</reference>
<evidence type="ECO:0000313" key="4">
    <source>
        <dbReference type="EMBL" id="CAG7716714.1"/>
    </source>
</evidence>
<sequence>MTVGRLANGNNPVVYYSLQQVVSRLTAPDVAKSIPGVTNLLKIAQWNHLLDKNNRVLPLKPRYPPASNSQGKMPFIVVEGLDGSGKTRVSTGLSEKLNLQLMRTPPNFIKSFKELFDEHNESIRRAYYSLGNYLAANEVQYYCFSQGVVMDRYWHSTAAYALAHEMTTSGSSAINESDFVWPKDLLQPDLVIFLVVSEETRRFRHAYRNTTNTKEEQTLATSETFRKNLIECYNRINGPPLVQIDANNVSDDISVDENIAAIIKKVYEVVIDKLNISKIHDDATTGKLSI</sequence>
<accession>A0A8J2JLP7</accession>
<dbReference type="GO" id="GO:0005524">
    <property type="term" value="F:ATP binding"/>
    <property type="evidence" value="ECO:0007669"/>
    <property type="project" value="UniProtKB-KW"/>
</dbReference>
<organism evidence="4 5">
    <name type="scientific">Allacma fusca</name>
    <dbReference type="NCBI Taxonomy" id="39272"/>
    <lineage>
        <taxon>Eukaryota</taxon>
        <taxon>Metazoa</taxon>
        <taxon>Ecdysozoa</taxon>
        <taxon>Arthropoda</taxon>
        <taxon>Hexapoda</taxon>
        <taxon>Collembola</taxon>
        <taxon>Symphypleona</taxon>
        <taxon>Sminthuridae</taxon>
        <taxon>Allacma</taxon>
    </lineage>
</organism>
<dbReference type="PANTHER" id="PTHR10344">
    <property type="entry name" value="THYMIDYLATE KINASE"/>
    <property type="match status" value="1"/>
</dbReference>
<evidence type="ECO:0000313" key="5">
    <source>
        <dbReference type="Proteomes" id="UP000708208"/>
    </source>
</evidence>
<dbReference type="GO" id="GO:0005739">
    <property type="term" value="C:mitochondrion"/>
    <property type="evidence" value="ECO:0007669"/>
    <property type="project" value="TreeGrafter"/>
</dbReference>
<dbReference type="EMBL" id="CAJVCH010040614">
    <property type="protein sequence ID" value="CAG7716714.1"/>
    <property type="molecule type" value="Genomic_DNA"/>
</dbReference>
<proteinExistence type="predicted"/>